<dbReference type="GeneID" id="34461594"/>
<reference evidence="2" key="1">
    <citation type="journal article" date="2017" name="Genome Biol.">
        <title>Comparative genomics reveals high biological diversity and specific adaptations in the industrially and medically important fungal genus Aspergillus.</title>
        <authorList>
            <person name="de Vries R.P."/>
            <person name="Riley R."/>
            <person name="Wiebenga A."/>
            <person name="Aguilar-Osorio G."/>
            <person name="Amillis S."/>
            <person name="Uchima C.A."/>
            <person name="Anderluh G."/>
            <person name="Asadollahi M."/>
            <person name="Askin M."/>
            <person name="Barry K."/>
            <person name="Battaglia E."/>
            <person name="Bayram O."/>
            <person name="Benocci T."/>
            <person name="Braus-Stromeyer S.A."/>
            <person name="Caldana C."/>
            <person name="Canovas D."/>
            <person name="Cerqueira G.C."/>
            <person name="Chen F."/>
            <person name="Chen W."/>
            <person name="Choi C."/>
            <person name="Clum A."/>
            <person name="Dos Santos R.A."/>
            <person name="Damasio A.R."/>
            <person name="Diallinas G."/>
            <person name="Emri T."/>
            <person name="Fekete E."/>
            <person name="Flipphi M."/>
            <person name="Freyberg S."/>
            <person name="Gallo A."/>
            <person name="Gournas C."/>
            <person name="Habgood R."/>
            <person name="Hainaut M."/>
            <person name="Harispe M.L."/>
            <person name="Henrissat B."/>
            <person name="Hilden K.S."/>
            <person name="Hope R."/>
            <person name="Hossain A."/>
            <person name="Karabika E."/>
            <person name="Karaffa L."/>
            <person name="Karanyi Z."/>
            <person name="Krasevec N."/>
            <person name="Kuo A."/>
            <person name="Kusch H."/>
            <person name="LaButti K."/>
            <person name="Lagendijk E.L."/>
            <person name="Lapidus A."/>
            <person name="Levasseur A."/>
            <person name="Lindquist E."/>
            <person name="Lipzen A."/>
            <person name="Logrieco A.F."/>
            <person name="MacCabe A."/>
            <person name="Maekelae M.R."/>
            <person name="Malavazi I."/>
            <person name="Melin P."/>
            <person name="Meyer V."/>
            <person name="Mielnichuk N."/>
            <person name="Miskei M."/>
            <person name="Molnar A.P."/>
            <person name="Mule G."/>
            <person name="Ngan C.Y."/>
            <person name="Orejas M."/>
            <person name="Orosz E."/>
            <person name="Ouedraogo J.P."/>
            <person name="Overkamp K.M."/>
            <person name="Park H.-S."/>
            <person name="Perrone G."/>
            <person name="Piumi F."/>
            <person name="Punt P.J."/>
            <person name="Ram A.F."/>
            <person name="Ramon A."/>
            <person name="Rauscher S."/>
            <person name="Record E."/>
            <person name="Riano-Pachon D.M."/>
            <person name="Robert V."/>
            <person name="Roehrig J."/>
            <person name="Ruller R."/>
            <person name="Salamov A."/>
            <person name="Salih N.S."/>
            <person name="Samson R.A."/>
            <person name="Sandor E."/>
            <person name="Sanguinetti M."/>
            <person name="Schuetze T."/>
            <person name="Sepcic K."/>
            <person name="Shelest E."/>
            <person name="Sherlock G."/>
            <person name="Sophianopoulou V."/>
            <person name="Squina F.M."/>
            <person name="Sun H."/>
            <person name="Susca A."/>
            <person name="Todd R.B."/>
            <person name="Tsang A."/>
            <person name="Unkles S.E."/>
            <person name="van de Wiele N."/>
            <person name="van Rossen-Uffink D."/>
            <person name="Oliveira J.V."/>
            <person name="Vesth T.C."/>
            <person name="Visser J."/>
            <person name="Yu J.-H."/>
            <person name="Zhou M."/>
            <person name="Andersen M.R."/>
            <person name="Archer D.B."/>
            <person name="Baker S.E."/>
            <person name="Benoit I."/>
            <person name="Brakhage A.A."/>
            <person name="Braus G.H."/>
            <person name="Fischer R."/>
            <person name="Frisvad J.C."/>
            <person name="Goldman G.H."/>
            <person name="Houbraken J."/>
            <person name="Oakley B."/>
            <person name="Pocsi I."/>
            <person name="Scazzocchio C."/>
            <person name="Seiboth B."/>
            <person name="vanKuyk P.A."/>
            <person name="Wortman J."/>
            <person name="Dyer P.S."/>
            <person name="Grigoriev I.V."/>
        </authorList>
    </citation>
    <scope>NUCLEOTIDE SEQUENCE [LARGE SCALE GENOMIC DNA]</scope>
    <source>
        <strain evidence="2">CBS 516.65</strain>
    </source>
</reference>
<organism evidence="1 2">
    <name type="scientific">Aspergillus glaucus CBS 516.65</name>
    <dbReference type="NCBI Taxonomy" id="1160497"/>
    <lineage>
        <taxon>Eukaryota</taxon>
        <taxon>Fungi</taxon>
        <taxon>Dikarya</taxon>
        <taxon>Ascomycota</taxon>
        <taxon>Pezizomycotina</taxon>
        <taxon>Eurotiomycetes</taxon>
        <taxon>Eurotiomycetidae</taxon>
        <taxon>Eurotiales</taxon>
        <taxon>Aspergillaceae</taxon>
        <taxon>Aspergillus</taxon>
        <taxon>Aspergillus subgen. Aspergillus</taxon>
    </lineage>
</organism>
<accession>A0A1L9VYY2</accession>
<dbReference type="VEuPathDB" id="FungiDB:ASPGLDRAFT_41083"/>
<protein>
    <submittedName>
        <fullName evidence="1">Uncharacterized protein</fullName>
    </submittedName>
</protein>
<evidence type="ECO:0000313" key="2">
    <source>
        <dbReference type="Proteomes" id="UP000184300"/>
    </source>
</evidence>
<dbReference type="Proteomes" id="UP000184300">
    <property type="component" value="Unassembled WGS sequence"/>
</dbReference>
<dbReference type="EMBL" id="KV878888">
    <property type="protein sequence ID" value="OJJ89140.1"/>
    <property type="molecule type" value="Genomic_DNA"/>
</dbReference>
<name>A0A1L9VYY2_ASPGL</name>
<dbReference type="RefSeq" id="XP_022405802.1">
    <property type="nucleotide sequence ID" value="XM_022545333.1"/>
</dbReference>
<keyword evidence="2" id="KW-1185">Reference proteome</keyword>
<gene>
    <name evidence="1" type="ORF">ASPGLDRAFT_41083</name>
</gene>
<evidence type="ECO:0000313" key="1">
    <source>
        <dbReference type="EMBL" id="OJJ89140.1"/>
    </source>
</evidence>
<dbReference type="AlphaFoldDB" id="A0A1L9VYY2"/>
<sequence>MADNHPMQRFYGILSGYSHRSHVCITAEYTLCGIVLTNMKIPLLLALTLFYPTAFLHYV</sequence>
<proteinExistence type="predicted"/>